<feature type="region of interest" description="Disordered" evidence="1">
    <location>
        <begin position="234"/>
        <end position="279"/>
    </location>
</feature>
<dbReference type="Proteomes" id="UP000012081">
    <property type="component" value="Unassembled WGS sequence"/>
</dbReference>
<proteinExistence type="predicted"/>
<dbReference type="InterPro" id="IPR024562">
    <property type="entry name" value="YqhG"/>
</dbReference>
<gene>
    <name evidence="2" type="ORF">I532_07140</name>
</gene>
<dbReference type="GeneID" id="89500282"/>
<feature type="compositionally biased region" description="Basic and acidic residues" evidence="1">
    <location>
        <begin position="247"/>
        <end position="260"/>
    </location>
</feature>
<name>M8EE54_9BACL</name>
<comment type="caution">
    <text evidence="2">The sequence shown here is derived from an EMBL/GenBank/DDBJ whole genome shotgun (WGS) entry which is preliminary data.</text>
</comment>
<reference evidence="2 3" key="1">
    <citation type="submission" date="2013-03" db="EMBL/GenBank/DDBJ databases">
        <title>Assembly of a new bacterial strain Brevibacillus borstelensis AK1.</title>
        <authorList>
            <person name="Rajan I."/>
            <person name="PoliReddy D."/>
            <person name="Sugumar T."/>
            <person name="Rathinam K."/>
            <person name="Alqarawi S."/>
            <person name="Khalil A.B."/>
            <person name="Sivakumar N."/>
        </authorList>
    </citation>
    <scope>NUCLEOTIDE SEQUENCE [LARGE SCALE GENOMIC DNA]</scope>
    <source>
        <strain evidence="2 3">AK1</strain>
    </source>
</reference>
<keyword evidence="3" id="KW-1185">Reference proteome</keyword>
<protein>
    <submittedName>
        <fullName evidence="2">Uncharacterized protein</fullName>
    </submittedName>
</protein>
<dbReference type="AlphaFoldDB" id="M8EE54"/>
<organism evidence="2 3">
    <name type="scientific">Brevibacillus borstelensis AK1</name>
    <dbReference type="NCBI Taxonomy" id="1300222"/>
    <lineage>
        <taxon>Bacteria</taxon>
        <taxon>Bacillati</taxon>
        <taxon>Bacillota</taxon>
        <taxon>Bacilli</taxon>
        <taxon>Bacillales</taxon>
        <taxon>Paenibacillaceae</taxon>
        <taxon>Brevibacillus</taxon>
    </lineage>
</organism>
<dbReference type="EMBL" id="APBN01000002">
    <property type="protein sequence ID" value="EMT53770.1"/>
    <property type="molecule type" value="Genomic_DNA"/>
</dbReference>
<evidence type="ECO:0000256" key="1">
    <source>
        <dbReference type="SAM" id="MobiDB-lite"/>
    </source>
</evidence>
<dbReference type="STRING" id="1300222.I532_07140"/>
<feature type="compositionally biased region" description="Low complexity" evidence="1">
    <location>
        <begin position="261"/>
        <end position="271"/>
    </location>
</feature>
<dbReference type="RefSeq" id="WP_003387303.1">
    <property type="nucleotide sequence ID" value="NZ_APBN01000002.1"/>
</dbReference>
<dbReference type="OrthoDB" id="2433584at2"/>
<sequence length="391" mass="45089">MNQQRVRKYVEQYLSAFSSHIMETHPDFLTVKLPVEVDKDIGNRPFYWSWVEKMNLPYQPLVLTFCFDPDRMPDDRRAEHLHLGAARLQQIFQSTRKHGSFVCMYETLPQTRAQASSRQSVPLVPWLGVNWKVSFICDKKRDLILHFGVNLHQPHIVRDFYPFLLQRQLAPSIPDYHYTLDRRITISQAFAMMEAEIRRILAQEDQTWAAAAKQRLEEELQILEAYYRELEERQRRTADDGNEAANEADKGGDELQDGHSGKSTGSASSAADNVESAAAEPNGSLNLLLEQETERQTTAIQAVSPSLEEHRSAGGRILDFLRANSFQETPREKIDQTEWVASTPEEEKRRRMEEMRWQYEPRISVQFINGGLFYLQSAPPSAPPHGNGRKM</sequence>
<evidence type="ECO:0000313" key="3">
    <source>
        <dbReference type="Proteomes" id="UP000012081"/>
    </source>
</evidence>
<dbReference type="Pfam" id="PF11079">
    <property type="entry name" value="YqhG"/>
    <property type="match status" value="1"/>
</dbReference>
<accession>M8EE54</accession>
<evidence type="ECO:0000313" key="2">
    <source>
        <dbReference type="EMBL" id="EMT53770.1"/>
    </source>
</evidence>
<dbReference type="PATRIC" id="fig|1300222.3.peg.1465"/>